<reference evidence="1" key="1">
    <citation type="journal article" date="2020" name="Nature">
        <title>Giant virus diversity and host interactions through global metagenomics.</title>
        <authorList>
            <person name="Schulz F."/>
            <person name="Roux S."/>
            <person name="Paez-Espino D."/>
            <person name="Jungbluth S."/>
            <person name="Walsh D.A."/>
            <person name="Denef V.J."/>
            <person name="McMahon K.D."/>
            <person name="Konstantinidis K.T."/>
            <person name="Eloe-Fadrosh E.A."/>
            <person name="Kyrpides N.C."/>
            <person name="Woyke T."/>
        </authorList>
    </citation>
    <scope>NUCLEOTIDE SEQUENCE</scope>
    <source>
        <strain evidence="1">GVMAG-M-3300023184-190</strain>
    </source>
</reference>
<dbReference type="SMART" id="SM01425">
    <property type="entry name" value="EsV_1_7"/>
    <property type="match status" value="7"/>
</dbReference>
<sequence>MPKCVAESCSKSASFNEAGQLSAKYCATHKTETMINVINRMCNFDGCSCRPSYALIGNKPLFCATHKQEDMVNVMTKFCEGPNCLLTPVYNEPHLKTGRFCVTHKLDGMVNVVNKRCEHSSCSSLPSFCLPTDTRPRFCHVHKLDNMIDKKHKVCEESGCSLIPSYAVVGSKTPLYCKAHAKQDMINVKHKVCEESGCSTHPSYNFLGYSTARFCVTHKLDTMVDVVHKKCQHSLCNRRPMYNTILETRPAFCVDHKTIHMIDVATRKCASEWCVNRSYRPSFLGFCTYCFIHLFPDKPAVKNYKTKETAVVEYITSMFPNVTWVADKRVMDGKESGAKRRPDLFLDLGYQIIIIEVDENQHVDYDCSCENKRIMELSQDVGHRPIIFIRFNPDQYMSSGVKVKSCWSINSQGISVVNKNDSKEWKNRLQSLATQLQYWIDNKTEKMVEIVQLYYDE</sequence>
<evidence type="ECO:0000313" key="1">
    <source>
        <dbReference type="EMBL" id="QHT87397.1"/>
    </source>
</evidence>
<dbReference type="InterPro" id="IPR043822">
    <property type="entry name" value="EsV_1_7_cys"/>
</dbReference>
<dbReference type="EMBL" id="MN740088">
    <property type="protein sequence ID" value="QHT87397.1"/>
    <property type="molecule type" value="Genomic_DNA"/>
</dbReference>
<dbReference type="Pfam" id="PF19114">
    <property type="entry name" value="EsV_1_7_cys"/>
    <property type="match status" value="7"/>
</dbReference>
<name>A0A6C0I4V3_9ZZZZ</name>
<dbReference type="Gene3D" id="6.10.140.110">
    <property type="match status" value="3"/>
</dbReference>
<protein>
    <submittedName>
        <fullName evidence="1">Uncharacterized protein</fullName>
    </submittedName>
</protein>
<organism evidence="1">
    <name type="scientific">viral metagenome</name>
    <dbReference type="NCBI Taxonomy" id="1070528"/>
    <lineage>
        <taxon>unclassified sequences</taxon>
        <taxon>metagenomes</taxon>
        <taxon>organismal metagenomes</taxon>
    </lineage>
</organism>
<dbReference type="AlphaFoldDB" id="A0A6C0I4V3"/>
<proteinExistence type="predicted"/>
<accession>A0A6C0I4V3</accession>